<organism evidence="8 9">
    <name type="scientific">Copranaerobaculum intestinale</name>
    <dbReference type="NCBI Taxonomy" id="2692629"/>
    <lineage>
        <taxon>Bacteria</taxon>
        <taxon>Bacillati</taxon>
        <taxon>Bacillota</taxon>
        <taxon>Erysipelotrichia</taxon>
        <taxon>Erysipelotrichales</taxon>
        <taxon>Erysipelotrichaceae</taxon>
        <taxon>Copranaerobaculum</taxon>
    </lineage>
</organism>
<keyword evidence="3 8" id="KW-0808">Transferase</keyword>
<evidence type="ECO:0000256" key="3">
    <source>
        <dbReference type="ARBA" id="ARBA00022679"/>
    </source>
</evidence>
<keyword evidence="4" id="KW-0227">DNA damage</keyword>
<sequence length="100" mass="11329">MQDHDHFYYNIYAIMEEIPAGKVASYGQLARLAGQPKHARLVGRALHEAGSYGDFPCHRVVGHNGRLALDFADQRARLEAEGVTFLKNGNVDMKHHQWKE</sequence>
<proteinExistence type="predicted"/>
<dbReference type="GO" id="GO:0003908">
    <property type="term" value="F:methylated-DNA-[protein]-cysteine S-methyltransferase activity"/>
    <property type="evidence" value="ECO:0007669"/>
    <property type="project" value="UniProtKB-EC"/>
</dbReference>
<evidence type="ECO:0000256" key="4">
    <source>
        <dbReference type="ARBA" id="ARBA00022763"/>
    </source>
</evidence>
<gene>
    <name evidence="8" type="ORF">GSF08_02395</name>
</gene>
<dbReference type="InterPro" id="IPR001497">
    <property type="entry name" value="MethylDNA_cys_MeTrfase_AS"/>
</dbReference>
<dbReference type="Gene3D" id="1.10.10.10">
    <property type="entry name" value="Winged helix-like DNA-binding domain superfamily/Winged helix DNA-binding domain"/>
    <property type="match status" value="1"/>
</dbReference>
<evidence type="ECO:0000256" key="2">
    <source>
        <dbReference type="ARBA" id="ARBA00022603"/>
    </source>
</evidence>
<dbReference type="InterPro" id="IPR014048">
    <property type="entry name" value="MethylDNA_cys_MeTrfase_DNA-bd"/>
</dbReference>
<dbReference type="RefSeq" id="WP_160624276.1">
    <property type="nucleotide sequence ID" value="NZ_WUUQ01000001.1"/>
</dbReference>
<dbReference type="EC" id="2.1.1.63" evidence="8"/>
<evidence type="ECO:0000256" key="6">
    <source>
        <dbReference type="ARBA" id="ARBA00049348"/>
    </source>
</evidence>
<name>A0A6N8U3M0_9FIRM</name>
<comment type="catalytic activity">
    <reaction evidence="1">
        <text>a 4-O-methyl-thymidine in DNA + L-cysteinyl-[protein] = a thymidine in DNA + S-methyl-L-cysteinyl-[protein]</text>
        <dbReference type="Rhea" id="RHEA:53428"/>
        <dbReference type="Rhea" id="RHEA-COMP:10131"/>
        <dbReference type="Rhea" id="RHEA-COMP:10132"/>
        <dbReference type="Rhea" id="RHEA-COMP:13555"/>
        <dbReference type="Rhea" id="RHEA-COMP:13556"/>
        <dbReference type="ChEBI" id="CHEBI:29950"/>
        <dbReference type="ChEBI" id="CHEBI:82612"/>
        <dbReference type="ChEBI" id="CHEBI:137386"/>
        <dbReference type="ChEBI" id="CHEBI:137387"/>
        <dbReference type="EC" id="2.1.1.63"/>
    </reaction>
</comment>
<evidence type="ECO:0000313" key="8">
    <source>
        <dbReference type="EMBL" id="MXQ72796.1"/>
    </source>
</evidence>
<dbReference type="Pfam" id="PF01035">
    <property type="entry name" value="DNA_binding_1"/>
    <property type="match status" value="1"/>
</dbReference>
<dbReference type="Proteomes" id="UP000434036">
    <property type="component" value="Unassembled WGS sequence"/>
</dbReference>
<dbReference type="PANTHER" id="PTHR42942">
    <property type="entry name" value="6-O-METHYLGUANINE DNA METHYLTRANSFERASE"/>
    <property type="match status" value="1"/>
</dbReference>
<feature type="domain" description="Methylated-DNA-[protein]-cysteine S-methyltransferase DNA binding" evidence="7">
    <location>
        <begin position="7"/>
        <end position="83"/>
    </location>
</feature>
<dbReference type="InterPro" id="IPR036388">
    <property type="entry name" value="WH-like_DNA-bd_sf"/>
</dbReference>
<dbReference type="PANTHER" id="PTHR42942:SF1">
    <property type="entry name" value="ALKYLTRANSFERASE-LIKE PROTEIN 1"/>
    <property type="match status" value="1"/>
</dbReference>
<dbReference type="GO" id="GO:0006281">
    <property type="term" value="P:DNA repair"/>
    <property type="evidence" value="ECO:0007669"/>
    <property type="project" value="UniProtKB-KW"/>
</dbReference>
<evidence type="ECO:0000259" key="7">
    <source>
        <dbReference type="Pfam" id="PF01035"/>
    </source>
</evidence>
<comment type="caution">
    <text evidence="8">The sequence shown here is derived from an EMBL/GenBank/DDBJ whole genome shotgun (WGS) entry which is preliminary data.</text>
</comment>
<reference evidence="8 9" key="1">
    <citation type="submission" date="2019-12" db="EMBL/GenBank/DDBJ databases">
        <authorList>
            <person name="Yang R."/>
        </authorList>
    </citation>
    <scope>NUCLEOTIDE SEQUENCE [LARGE SCALE GENOMIC DNA]</scope>
    <source>
        <strain evidence="8 9">DONG20-135</strain>
    </source>
</reference>
<keyword evidence="5" id="KW-0234">DNA repair</keyword>
<accession>A0A6N8U3M0</accession>
<protein>
    <submittedName>
        <fullName evidence="8">Methylated-DNA--[protein]-cysteine S-methyltransferase</fullName>
        <ecNumber evidence="8">2.1.1.63</ecNumber>
    </submittedName>
</protein>
<evidence type="ECO:0000256" key="1">
    <source>
        <dbReference type="ARBA" id="ARBA00001286"/>
    </source>
</evidence>
<dbReference type="InterPro" id="IPR052520">
    <property type="entry name" value="ATL_DNA_repair"/>
</dbReference>
<dbReference type="NCBIfam" id="TIGR00589">
    <property type="entry name" value="ogt"/>
    <property type="match status" value="1"/>
</dbReference>
<reference evidence="8 9" key="2">
    <citation type="submission" date="2020-01" db="EMBL/GenBank/DDBJ databases">
        <title>Clostridiaceae sp. nov. isolated from the gut of human by culturomics.</title>
        <authorList>
            <person name="Chang Y."/>
        </authorList>
    </citation>
    <scope>NUCLEOTIDE SEQUENCE [LARGE SCALE GENOMIC DNA]</scope>
    <source>
        <strain evidence="8 9">DONG20-135</strain>
    </source>
</reference>
<dbReference type="EMBL" id="WUUQ01000001">
    <property type="protein sequence ID" value="MXQ72796.1"/>
    <property type="molecule type" value="Genomic_DNA"/>
</dbReference>
<dbReference type="CDD" id="cd06445">
    <property type="entry name" value="ATase"/>
    <property type="match status" value="1"/>
</dbReference>
<comment type="catalytic activity">
    <reaction evidence="6">
        <text>a 6-O-methyl-2'-deoxyguanosine in DNA + L-cysteinyl-[protein] = S-methyl-L-cysteinyl-[protein] + a 2'-deoxyguanosine in DNA</text>
        <dbReference type="Rhea" id="RHEA:24000"/>
        <dbReference type="Rhea" id="RHEA-COMP:10131"/>
        <dbReference type="Rhea" id="RHEA-COMP:10132"/>
        <dbReference type="Rhea" id="RHEA-COMP:11367"/>
        <dbReference type="Rhea" id="RHEA-COMP:11368"/>
        <dbReference type="ChEBI" id="CHEBI:29950"/>
        <dbReference type="ChEBI" id="CHEBI:82612"/>
        <dbReference type="ChEBI" id="CHEBI:85445"/>
        <dbReference type="ChEBI" id="CHEBI:85448"/>
        <dbReference type="EC" id="2.1.1.63"/>
    </reaction>
</comment>
<evidence type="ECO:0000313" key="9">
    <source>
        <dbReference type="Proteomes" id="UP000434036"/>
    </source>
</evidence>
<keyword evidence="9" id="KW-1185">Reference proteome</keyword>
<evidence type="ECO:0000256" key="5">
    <source>
        <dbReference type="ARBA" id="ARBA00023204"/>
    </source>
</evidence>
<dbReference type="InterPro" id="IPR036217">
    <property type="entry name" value="MethylDNA_cys_MeTrfase_DNAb"/>
</dbReference>
<dbReference type="PROSITE" id="PS00374">
    <property type="entry name" value="MGMT"/>
    <property type="match status" value="1"/>
</dbReference>
<dbReference type="SUPFAM" id="SSF46767">
    <property type="entry name" value="Methylated DNA-protein cysteine methyltransferase, C-terminal domain"/>
    <property type="match status" value="1"/>
</dbReference>
<keyword evidence="2 8" id="KW-0489">Methyltransferase</keyword>
<dbReference type="GO" id="GO:0032259">
    <property type="term" value="P:methylation"/>
    <property type="evidence" value="ECO:0007669"/>
    <property type="project" value="UniProtKB-KW"/>
</dbReference>
<dbReference type="AlphaFoldDB" id="A0A6N8U3M0"/>